<keyword evidence="3" id="KW-1185">Reference proteome</keyword>
<protein>
    <submittedName>
        <fullName evidence="2">Uncharacterized protein</fullName>
    </submittedName>
</protein>
<evidence type="ECO:0000313" key="2">
    <source>
        <dbReference type="EMBL" id="QUE30226.1"/>
    </source>
</evidence>
<accession>A0A8T8JEG0</accession>
<keyword evidence="1" id="KW-0472">Membrane</keyword>
<reference evidence="2" key="1">
    <citation type="submission" date="2021-03" db="EMBL/GenBank/DDBJ databases">
        <authorList>
            <person name="Tong Y."/>
            <person name="Li F."/>
            <person name="Tian F."/>
            <person name="Li J."/>
        </authorList>
    </citation>
    <scope>NUCLEOTIDE SEQUENCE</scope>
</reference>
<organism evidence="2 3">
    <name type="scientific">Pseudomonas phage BUCT566</name>
    <dbReference type="NCBI Taxonomy" id="2829367"/>
    <lineage>
        <taxon>Viruses</taxon>
        <taxon>Duplodnaviria</taxon>
        <taxon>Heunggongvirae</taxon>
        <taxon>Uroviricota</taxon>
        <taxon>Caudoviricetes</taxon>
        <taxon>Lishizhenvirus</taxon>
        <taxon>Lishizhenvirus BUCT566</taxon>
    </lineage>
</organism>
<keyword evidence="1" id="KW-0812">Transmembrane</keyword>
<dbReference type="Proteomes" id="UP000680794">
    <property type="component" value="Segment"/>
</dbReference>
<dbReference type="RefSeq" id="YP_010773506.1">
    <property type="nucleotide sequence ID" value="NC_074664.1"/>
</dbReference>
<sequence length="74" mass="8602">MLHEPEEYRLFSLWMVVFMAIGWFGGWVYAHYTVAEECRKLGKFYVGKTVFECKAITDSKGRTLTEEDKENGNG</sequence>
<name>A0A8T8JEG0_9CAUD</name>
<dbReference type="GeneID" id="80397786"/>
<keyword evidence="1" id="KW-1133">Transmembrane helix</keyword>
<evidence type="ECO:0000313" key="3">
    <source>
        <dbReference type="Proteomes" id="UP000680794"/>
    </source>
</evidence>
<evidence type="ECO:0000256" key="1">
    <source>
        <dbReference type="SAM" id="Phobius"/>
    </source>
</evidence>
<dbReference type="EMBL" id="MW748993">
    <property type="protein sequence ID" value="QUE30226.1"/>
    <property type="molecule type" value="Genomic_DNA"/>
</dbReference>
<feature type="transmembrane region" description="Helical" evidence="1">
    <location>
        <begin position="12"/>
        <end position="30"/>
    </location>
</feature>
<dbReference type="KEGG" id="vg:80397786"/>
<proteinExistence type="predicted"/>